<evidence type="ECO:0000256" key="1">
    <source>
        <dbReference type="SAM" id="SignalP"/>
    </source>
</evidence>
<feature type="chain" id="PRO_5026300769" evidence="1">
    <location>
        <begin position="19"/>
        <end position="106"/>
    </location>
</feature>
<dbReference type="Proteomes" id="UP000479190">
    <property type="component" value="Unassembled WGS sequence"/>
</dbReference>
<feature type="signal peptide" evidence="1">
    <location>
        <begin position="1"/>
        <end position="18"/>
    </location>
</feature>
<dbReference type="EMBL" id="CADCXV010001277">
    <property type="protein sequence ID" value="CAB0043177.1"/>
    <property type="molecule type" value="Genomic_DNA"/>
</dbReference>
<protein>
    <submittedName>
        <fullName evidence="2">Uncharacterized protein</fullName>
    </submittedName>
</protein>
<accession>A0A6H5J3H0</accession>
<reference evidence="2 3" key="1">
    <citation type="submission" date="2020-02" db="EMBL/GenBank/DDBJ databases">
        <authorList>
            <person name="Ferguson B K."/>
        </authorList>
    </citation>
    <scope>NUCLEOTIDE SEQUENCE [LARGE SCALE GENOMIC DNA]</scope>
</reference>
<keyword evidence="1" id="KW-0732">Signal</keyword>
<dbReference type="AlphaFoldDB" id="A0A6H5J3H0"/>
<name>A0A6H5J3H0_9HYME</name>
<feature type="non-terminal residue" evidence="2">
    <location>
        <position position="106"/>
    </location>
</feature>
<sequence>MVGLAVLCLVALLTASVAELRAVGTLAASGHVTRAPAAVAARSLLASTDAAIYPADPHVAELQRCGCQVIRECDYSHLCSCICLPQRLHRVALRKPERPGERPVPR</sequence>
<evidence type="ECO:0000313" key="2">
    <source>
        <dbReference type="EMBL" id="CAB0043177.1"/>
    </source>
</evidence>
<gene>
    <name evidence="2" type="ORF">TBRA_LOCUS14765</name>
</gene>
<keyword evidence="3" id="KW-1185">Reference proteome</keyword>
<evidence type="ECO:0000313" key="3">
    <source>
        <dbReference type="Proteomes" id="UP000479190"/>
    </source>
</evidence>
<organism evidence="2 3">
    <name type="scientific">Trichogramma brassicae</name>
    <dbReference type="NCBI Taxonomy" id="86971"/>
    <lineage>
        <taxon>Eukaryota</taxon>
        <taxon>Metazoa</taxon>
        <taxon>Ecdysozoa</taxon>
        <taxon>Arthropoda</taxon>
        <taxon>Hexapoda</taxon>
        <taxon>Insecta</taxon>
        <taxon>Pterygota</taxon>
        <taxon>Neoptera</taxon>
        <taxon>Endopterygota</taxon>
        <taxon>Hymenoptera</taxon>
        <taxon>Apocrita</taxon>
        <taxon>Proctotrupomorpha</taxon>
        <taxon>Chalcidoidea</taxon>
        <taxon>Trichogrammatidae</taxon>
        <taxon>Trichogramma</taxon>
    </lineage>
</organism>
<proteinExistence type="predicted"/>